<dbReference type="Gene3D" id="3.40.140.10">
    <property type="entry name" value="Cytidine Deaminase, domain 2"/>
    <property type="match status" value="1"/>
</dbReference>
<dbReference type="GO" id="GO:0006139">
    <property type="term" value="P:nucleobase-containing compound metabolic process"/>
    <property type="evidence" value="ECO:0007669"/>
    <property type="project" value="UniProtKB-ARBA"/>
</dbReference>
<evidence type="ECO:0000313" key="2">
    <source>
        <dbReference type="EMBL" id="KAF2724662.1"/>
    </source>
</evidence>
<keyword evidence="3" id="KW-1185">Reference proteome</keyword>
<dbReference type="SUPFAM" id="SSF53927">
    <property type="entry name" value="Cytidine deaminase-like"/>
    <property type="match status" value="1"/>
</dbReference>
<protein>
    <submittedName>
        <fullName evidence="2">Cytosine deaminase</fullName>
    </submittedName>
</protein>
<dbReference type="Proteomes" id="UP000799441">
    <property type="component" value="Unassembled WGS sequence"/>
</dbReference>
<dbReference type="PANTHER" id="PTHR11079:SF190">
    <property type="entry name" value="CYTOSINE DEAMINASE"/>
    <property type="match status" value="1"/>
</dbReference>
<dbReference type="AlphaFoldDB" id="A0A9P4UQL4"/>
<proteinExistence type="predicted"/>
<gene>
    <name evidence="2" type="ORF">K431DRAFT_130842</name>
</gene>
<dbReference type="InterPro" id="IPR016193">
    <property type="entry name" value="Cytidine_deaminase-like"/>
</dbReference>
<name>A0A9P4UQL4_9PEZI</name>
<evidence type="ECO:0000313" key="3">
    <source>
        <dbReference type="Proteomes" id="UP000799441"/>
    </source>
</evidence>
<organism evidence="2 3">
    <name type="scientific">Polychaeton citri CBS 116435</name>
    <dbReference type="NCBI Taxonomy" id="1314669"/>
    <lineage>
        <taxon>Eukaryota</taxon>
        <taxon>Fungi</taxon>
        <taxon>Dikarya</taxon>
        <taxon>Ascomycota</taxon>
        <taxon>Pezizomycotina</taxon>
        <taxon>Dothideomycetes</taxon>
        <taxon>Dothideomycetidae</taxon>
        <taxon>Capnodiales</taxon>
        <taxon>Capnodiaceae</taxon>
        <taxon>Polychaeton</taxon>
    </lineage>
</organism>
<sequence>MSATDEGYLVALEEMRQSLDEGGIPVGGCVVSKDGKIMGRGRNMRMQNGSPVLHGETSAFDNARQYPSSAFEGCTVYTTLSPCPMCAGAMIWFKTGKVVIGENTNMSGREELLKSHGIEVVILNEPKALGVMTKFIETEPEKWKGV</sequence>
<dbReference type="GO" id="GO:0008835">
    <property type="term" value="F:diaminohydroxyphosphoribosylaminopyrimidine deaminase activity"/>
    <property type="evidence" value="ECO:0007669"/>
    <property type="project" value="TreeGrafter"/>
</dbReference>
<dbReference type="CDD" id="cd01285">
    <property type="entry name" value="nucleoside_deaminase"/>
    <property type="match status" value="1"/>
</dbReference>
<dbReference type="OrthoDB" id="408702at2759"/>
<accession>A0A9P4UQL4</accession>
<feature type="domain" description="CMP/dCMP-type deaminase" evidence="1">
    <location>
        <begin position="2"/>
        <end position="120"/>
    </location>
</feature>
<dbReference type="Pfam" id="PF00383">
    <property type="entry name" value="dCMP_cyt_deam_1"/>
    <property type="match status" value="1"/>
</dbReference>
<dbReference type="EMBL" id="MU003770">
    <property type="protein sequence ID" value="KAF2724662.1"/>
    <property type="molecule type" value="Genomic_DNA"/>
</dbReference>
<reference evidence="2" key="1">
    <citation type="journal article" date="2020" name="Stud. Mycol.">
        <title>101 Dothideomycetes genomes: a test case for predicting lifestyles and emergence of pathogens.</title>
        <authorList>
            <person name="Haridas S."/>
            <person name="Albert R."/>
            <person name="Binder M."/>
            <person name="Bloem J."/>
            <person name="Labutti K."/>
            <person name="Salamov A."/>
            <person name="Andreopoulos B."/>
            <person name="Baker S."/>
            <person name="Barry K."/>
            <person name="Bills G."/>
            <person name="Bluhm B."/>
            <person name="Cannon C."/>
            <person name="Castanera R."/>
            <person name="Culley D."/>
            <person name="Daum C."/>
            <person name="Ezra D."/>
            <person name="Gonzalez J."/>
            <person name="Henrissat B."/>
            <person name="Kuo A."/>
            <person name="Liang C."/>
            <person name="Lipzen A."/>
            <person name="Lutzoni F."/>
            <person name="Magnuson J."/>
            <person name="Mondo S."/>
            <person name="Nolan M."/>
            <person name="Ohm R."/>
            <person name="Pangilinan J."/>
            <person name="Park H.-J."/>
            <person name="Ramirez L."/>
            <person name="Alfaro M."/>
            <person name="Sun H."/>
            <person name="Tritt A."/>
            <person name="Yoshinaga Y."/>
            <person name="Zwiers L.-H."/>
            <person name="Turgeon B."/>
            <person name="Goodwin S."/>
            <person name="Spatafora J."/>
            <person name="Crous P."/>
            <person name="Grigoriev I."/>
        </authorList>
    </citation>
    <scope>NUCLEOTIDE SEQUENCE</scope>
    <source>
        <strain evidence="2">CBS 116435</strain>
    </source>
</reference>
<dbReference type="InterPro" id="IPR002125">
    <property type="entry name" value="CMP_dCMP_dom"/>
</dbReference>
<comment type="caution">
    <text evidence="2">The sequence shown here is derived from an EMBL/GenBank/DDBJ whole genome shotgun (WGS) entry which is preliminary data.</text>
</comment>
<evidence type="ECO:0000259" key="1">
    <source>
        <dbReference type="PROSITE" id="PS51747"/>
    </source>
</evidence>
<dbReference type="PANTHER" id="PTHR11079">
    <property type="entry name" value="CYTOSINE DEAMINASE FAMILY MEMBER"/>
    <property type="match status" value="1"/>
</dbReference>
<dbReference type="PROSITE" id="PS51747">
    <property type="entry name" value="CYT_DCMP_DEAMINASES_2"/>
    <property type="match status" value="1"/>
</dbReference>